<organism evidence="1 2">
    <name type="scientific">Candidatus Yanofskybacteria bacterium RIFCSPLOWO2_01_FULL_42_49</name>
    <dbReference type="NCBI Taxonomy" id="1802694"/>
    <lineage>
        <taxon>Bacteria</taxon>
        <taxon>Candidatus Yanofskyibacteriota</taxon>
    </lineage>
</organism>
<gene>
    <name evidence="1" type="ORF">A2918_01155</name>
</gene>
<protein>
    <submittedName>
        <fullName evidence="1">Uncharacterized protein</fullName>
    </submittedName>
</protein>
<proteinExistence type="predicted"/>
<sequence length="111" mass="12536">MGLDANTVIWIGVQMGEATNPLENAPDEIYDRLEDKGEIQVAGLDFRKFYHADEPVGFGVELLDRGWRDGSKELDLVALNRKVQELMPRIKTAFSVLKITVEPKVWLGTHL</sequence>
<dbReference type="AlphaFoldDB" id="A0A1F8GE21"/>
<evidence type="ECO:0000313" key="1">
    <source>
        <dbReference type="EMBL" id="OGN22709.1"/>
    </source>
</evidence>
<name>A0A1F8GE21_9BACT</name>
<accession>A0A1F8GE21</accession>
<comment type="caution">
    <text evidence="1">The sequence shown here is derived from an EMBL/GenBank/DDBJ whole genome shotgun (WGS) entry which is preliminary data.</text>
</comment>
<reference evidence="1 2" key="1">
    <citation type="journal article" date="2016" name="Nat. Commun.">
        <title>Thousands of microbial genomes shed light on interconnected biogeochemical processes in an aquifer system.</title>
        <authorList>
            <person name="Anantharaman K."/>
            <person name="Brown C.T."/>
            <person name="Hug L.A."/>
            <person name="Sharon I."/>
            <person name="Castelle C.J."/>
            <person name="Probst A.J."/>
            <person name="Thomas B.C."/>
            <person name="Singh A."/>
            <person name="Wilkins M.J."/>
            <person name="Karaoz U."/>
            <person name="Brodie E.L."/>
            <person name="Williams K.H."/>
            <person name="Hubbard S.S."/>
            <person name="Banfield J.F."/>
        </authorList>
    </citation>
    <scope>NUCLEOTIDE SEQUENCE [LARGE SCALE GENOMIC DNA]</scope>
</reference>
<evidence type="ECO:0000313" key="2">
    <source>
        <dbReference type="Proteomes" id="UP000178227"/>
    </source>
</evidence>
<dbReference type="EMBL" id="MGKI01000009">
    <property type="protein sequence ID" value="OGN22709.1"/>
    <property type="molecule type" value="Genomic_DNA"/>
</dbReference>
<dbReference type="STRING" id="1802694.A2918_01155"/>
<dbReference type="Proteomes" id="UP000178227">
    <property type="component" value="Unassembled WGS sequence"/>
</dbReference>